<dbReference type="PANTHER" id="PTHR42870">
    <property type="entry name" value="ACETYL-COA C-ACETYLTRANSFERASE"/>
    <property type="match status" value="1"/>
</dbReference>
<sequence>MTNSASAYLCGIHEHPTRHAPDKSTAQLHAECALGALADAGLSLSDVDGYFCAGDAPGGAPIWMTDYLNLRLSWMEGTDLGGCSYIAHVGHAAAAILAGKCSVALITMAGRPRSMGPSISLKPRAMSPERPEAAWDGPHQSTMATLFGMMAQRHMHEWGTTSAQLAAVKVAAAHHAQYNPHALLRKPVSVEDVLASGVIADPLHKMDMCVVTDGGGAVVLTNASIARSLGRPPVKVLASAETIHTNHGGAFDAFQMGALVTGPKVFGQAGLTPQDIQYASIYDACTMMVITQLEQLGFCKPGQGGGFVAEGNLIAGRGQLPWNTDGGGLCNNHPSNRGGITKVIEAVRQLRGEAHPAVQVPDCALALVTGPGMPVGMGFNYASLILERD</sequence>
<evidence type="ECO:0000313" key="4">
    <source>
        <dbReference type="Proteomes" id="UP001525968"/>
    </source>
</evidence>
<proteinExistence type="predicted"/>
<dbReference type="InterPro" id="IPR002155">
    <property type="entry name" value="Thiolase"/>
</dbReference>
<dbReference type="Gene3D" id="3.40.47.10">
    <property type="match status" value="1"/>
</dbReference>
<comment type="caution">
    <text evidence="3">The sequence shown here is derived from an EMBL/GenBank/DDBJ whole genome shotgun (WGS) entry which is preliminary data.</text>
</comment>
<feature type="domain" description="Thiolase C-terminal" evidence="2">
    <location>
        <begin position="250"/>
        <end position="386"/>
    </location>
</feature>
<dbReference type="EMBL" id="JAODYH010000004">
    <property type="protein sequence ID" value="MCT9810810.1"/>
    <property type="molecule type" value="Genomic_DNA"/>
</dbReference>
<dbReference type="PIRSF" id="PIRSF000429">
    <property type="entry name" value="Ac-CoA_Ac_transf"/>
    <property type="match status" value="1"/>
</dbReference>
<gene>
    <name evidence="3" type="ORF">N0K08_09200</name>
</gene>
<organism evidence="3 4">
    <name type="scientific">Acidovorax bellezanensis</name>
    <dbReference type="NCBI Taxonomy" id="2976702"/>
    <lineage>
        <taxon>Bacteria</taxon>
        <taxon>Pseudomonadati</taxon>
        <taxon>Pseudomonadota</taxon>
        <taxon>Betaproteobacteria</taxon>
        <taxon>Burkholderiales</taxon>
        <taxon>Comamonadaceae</taxon>
        <taxon>Acidovorax</taxon>
    </lineage>
</organism>
<dbReference type="InterPro" id="IPR055140">
    <property type="entry name" value="Thiolase_C_2"/>
</dbReference>
<accession>A0ABT2PJZ6</accession>
<dbReference type="PANTHER" id="PTHR42870:SF1">
    <property type="entry name" value="NON-SPECIFIC LIPID-TRANSFER PROTEIN-LIKE 2"/>
    <property type="match status" value="1"/>
</dbReference>
<dbReference type="NCBIfam" id="NF006010">
    <property type="entry name" value="PRK08142.1"/>
    <property type="match status" value="1"/>
</dbReference>
<dbReference type="Pfam" id="PF22691">
    <property type="entry name" value="Thiolase_C_1"/>
    <property type="match status" value="1"/>
</dbReference>
<evidence type="ECO:0000313" key="3">
    <source>
        <dbReference type="EMBL" id="MCT9810810.1"/>
    </source>
</evidence>
<dbReference type="InterPro" id="IPR016039">
    <property type="entry name" value="Thiolase-like"/>
</dbReference>
<evidence type="ECO:0000259" key="2">
    <source>
        <dbReference type="Pfam" id="PF22691"/>
    </source>
</evidence>
<feature type="region of interest" description="Disordered" evidence="1">
    <location>
        <begin position="117"/>
        <end position="137"/>
    </location>
</feature>
<dbReference type="CDD" id="cd00829">
    <property type="entry name" value="SCP-x_thiolase"/>
    <property type="match status" value="1"/>
</dbReference>
<reference evidence="3 4" key="1">
    <citation type="submission" date="2022-09" db="EMBL/GenBank/DDBJ databases">
        <title>Draft genome of isolate Be4.</title>
        <authorList>
            <person name="Sanchez-Castro I."/>
            <person name="Martinez-Rodriguez P."/>
            <person name="Descostes M."/>
            <person name="Merroun M."/>
        </authorList>
    </citation>
    <scope>NUCLEOTIDE SEQUENCE [LARGE SCALE GENOMIC DNA]</scope>
    <source>
        <strain evidence="3 4">Be4</strain>
    </source>
</reference>
<keyword evidence="4" id="KW-1185">Reference proteome</keyword>
<dbReference type="Proteomes" id="UP001525968">
    <property type="component" value="Unassembled WGS sequence"/>
</dbReference>
<dbReference type="SUPFAM" id="SSF53901">
    <property type="entry name" value="Thiolase-like"/>
    <property type="match status" value="2"/>
</dbReference>
<dbReference type="RefSeq" id="WP_261499943.1">
    <property type="nucleotide sequence ID" value="NZ_JAODYH010000004.1"/>
</dbReference>
<name>A0ABT2PJZ6_9BURK</name>
<protein>
    <submittedName>
        <fullName evidence="3">Thiolase domain-containing protein</fullName>
    </submittedName>
</protein>
<evidence type="ECO:0000256" key="1">
    <source>
        <dbReference type="SAM" id="MobiDB-lite"/>
    </source>
</evidence>